<feature type="domain" description="Reverse transcriptase" evidence="1">
    <location>
        <begin position="1"/>
        <end position="131"/>
    </location>
</feature>
<dbReference type="InterPro" id="IPR043502">
    <property type="entry name" value="DNA/RNA_pol_sf"/>
</dbReference>
<evidence type="ECO:0000259" key="1">
    <source>
        <dbReference type="PROSITE" id="PS50878"/>
    </source>
</evidence>
<dbReference type="Pfam" id="PF00078">
    <property type="entry name" value="RVT_1"/>
    <property type="match status" value="1"/>
</dbReference>
<dbReference type="EnsemblMetazoa" id="XM_050651114.1">
    <property type="protein sequence ID" value="XP_050507071.1"/>
    <property type="gene ID" value="LOC126884837"/>
</dbReference>
<dbReference type="PROSITE" id="PS50878">
    <property type="entry name" value="RT_POL"/>
    <property type="match status" value="1"/>
</dbReference>
<reference evidence="2" key="1">
    <citation type="submission" date="2025-05" db="UniProtKB">
        <authorList>
            <consortium name="EnsemblMetazoa"/>
        </authorList>
    </citation>
    <scope>IDENTIFICATION</scope>
</reference>
<dbReference type="GeneID" id="126884837"/>
<dbReference type="SUPFAM" id="SSF56672">
    <property type="entry name" value="DNA/RNA polymerases"/>
    <property type="match status" value="1"/>
</dbReference>
<dbReference type="InterPro" id="IPR043128">
    <property type="entry name" value="Rev_trsase/Diguanyl_cyclase"/>
</dbReference>
<dbReference type="PANTHER" id="PTHR46238">
    <property type="entry name" value="REVERSE TRANSCRIPTASE DOMAIN-CONTAINING PROTEIN"/>
    <property type="match status" value="1"/>
</dbReference>
<keyword evidence="3" id="KW-1185">Reference proteome</keyword>
<evidence type="ECO:0000313" key="3">
    <source>
        <dbReference type="Proteomes" id="UP001652700"/>
    </source>
</evidence>
<protein>
    <recommendedName>
        <fullName evidence="1">Reverse transcriptase domain-containing protein</fullName>
    </recommendedName>
</protein>
<dbReference type="Proteomes" id="UP001652700">
    <property type="component" value="Unplaced"/>
</dbReference>
<sequence>MYEEVTTSVRTCVGETDKFQVKVELHQRSVLSPYLFSLVLDQITAKLQGSIPWCLMYADDVVLIGNSERDLEQKLEQWRQALAEKGLKLSRIKTEYLECSFKDGVTTNKMESLDGEIIVKSNSFKYLGSVLQSNEEIDEYACSRIRAGWMKWKEASGVLCDKKIPMKLKGKFYKTAIRPAMMHGTECWAVKKKEEQRMHVAEMRMLRWMSGVAKKDKIKNEYIRGSLGVAPIDAKMREH</sequence>
<dbReference type="InterPro" id="IPR000477">
    <property type="entry name" value="RT_dom"/>
</dbReference>
<organism evidence="2 3">
    <name type="scientific">Diabrotica virgifera virgifera</name>
    <name type="common">western corn rootworm</name>
    <dbReference type="NCBI Taxonomy" id="50390"/>
    <lineage>
        <taxon>Eukaryota</taxon>
        <taxon>Metazoa</taxon>
        <taxon>Ecdysozoa</taxon>
        <taxon>Arthropoda</taxon>
        <taxon>Hexapoda</taxon>
        <taxon>Insecta</taxon>
        <taxon>Pterygota</taxon>
        <taxon>Neoptera</taxon>
        <taxon>Endopterygota</taxon>
        <taxon>Coleoptera</taxon>
        <taxon>Polyphaga</taxon>
        <taxon>Cucujiformia</taxon>
        <taxon>Chrysomeloidea</taxon>
        <taxon>Chrysomelidae</taxon>
        <taxon>Galerucinae</taxon>
        <taxon>Diabroticina</taxon>
        <taxon>Diabroticites</taxon>
        <taxon>Diabrotica</taxon>
    </lineage>
</organism>
<dbReference type="Gene3D" id="3.30.70.270">
    <property type="match status" value="1"/>
</dbReference>
<accession>A0ABM5KA57</accession>
<proteinExistence type="predicted"/>
<dbReference type="PANTHER" id="PTHR46238:SF8">
    <property type="entry name" value="ENDONUCLEASE_EXONUCLEASE_PHOSPHATASE DOMAIN-CONTAINING PROTEIN"/>
    <property type="match status" value="1"/>
</dbReference>
<dbReference type="RefSeq" id="XP_050507071.1">
    <property type="nucleotide sequence ID" value="XM_050651114.1"/>
</dbReference>
<name>A0ABM5KA57_DIAVI</name>
<evidence type="ECO:0000313" key="2">
    <source>
        <dbReference type="EnsemblMetazoa" id="XP_050507071.1"/>
    </source>
</evidence>